<gene>
    <name evidence="2" type="ORF">EGR_11101</name>
</gene>
<accession>W6U0S1</accession>
<keyword evidence="3" id="KW-1185">Reference proteome</keyword>
<dbReference type="EMBL" id="APAU02000381">
    <property type="protein sequence ID" value="EUB54041.1"/>
    <property type="molecule type" value="Genomic_DNA"/>
</dbReference>
<evidence type="ECO:0000313" key="2">
    <source>
        <dbReference type="EMBL" id="EUB54041.1"/>
    </source>
</evidence>
<protein>
    <submittedName>
        <fullName evidence="2">Uncharacterized protein</fullName>
    </submittedName>
</protein>
<comment type="caution">
    <text evidence="2">The sequence shown here is derived from an EMBL/GenBank/DDBJ whole genome shotgun (WGS) entry which is preliminary data.</text>
</comment>
<proteinExistence type="predicted"/>
<feature type="region of interest" description="Disordered" evidence="1">
    <location>
        <begin position="14"/>
        <end position="40"/>
    </location>
</feature>
<organism evidence="2 3">
    <name type="scientific">Echinococcus granulosus</name>
    <name type="common">Hydatid tapeworm</name>
    <dbReference type="NCBI Taxonomy" id="6210"/>
    <lineage>
        <taxon>Eukaryota</taxon>
        <taxon>Metazoa</taxon>
        <taxon>Spiralia</taxon>
        <taxon>Lophotrochozoa</taxon>
        <taxon>Platyhelminthes</taxon>
        <taxon>Cestoda</taxon>
        <taxon>Eucestoda</taxon>
        <taxon>Cyclophyllidea</taxon>
        <taxon>Taeniidae</taxon>
        <taxon>Echinococcus</taxon>
        <taxon>Echinococcus granulosus group</taxon>
    </lineage>
</organism>
<dbReference type="RefSeq" id="XP_024345237.1">
    <property type="nucleotide sequence ID" value="XM_024500350.1"/>
</dbReference>
<evidence type="ECO:0000313" key="3">
    <source>
        <dbReference type="Proteomes" id="UP000019149"/>
    </source>
</evidence>
<dbReference type="Proteomes" id="UP000019149">
    <property type="component" value="Unassembled WGS sequence"/>
</dbReference>
<dbReference type="GeneID" id="36346816"/>
<evidence type="ECO:0000256" key="1">
    <source>
        <dbReference type="SAM" id="MobiDB-lite"/>
    </source>
</evidence>
<name>W6U0S1_ECHGR</name>
<dbReference type="CTD" id="36346816"/>
<dbReference type="KEGG" id="egl:EGR_11101"/>
<sequence>MCCALHVISRQNQIANRQRVQNRPPPTHSAAAHSPPHGVTAGIRLGVISGACKMQQT</sequence>
<reference evidence="2 3" key="1">
    <citation type="journal article" date="2013" name="Nat. Genet.">
        <title>The genome of the hydatid tapeworm Echinococcus granulosus.</title>
        <authorList>
            <person name="Zheng H."/>
            <person name="Zhang W."/>
            <person name="Zhang L."/>
            <person name="Zhang Z."/>
            <person name="Li J."/>
            <person name="Lu G."/>
            <person name="Zhu Y."/>
            <person name="Wang Y."/>
            <person name="Huang Y."/>
            <person name="Liu J."/>
            <person name="Kang H."/>
            <person name="Chen J."/>
            <person name="Wang L."/>
            <person name="Chen A."/>
            <person name="Yu S."/>
            <person name="Gao Z."/>
            <person name="Jin L."/>
            <person name="Gu W."/>
            <person name="Wang Z."/>
            <person name="Zhao L."/>
            <person name="Shi B."/>
            <person name="Wen H."/>
            <person name="Lin R."/>
            <person name="Jones M.K."/>
            <person name="Brejova B."/>
            <person name="Vinar T."/>
            <person name="Zhao G."/>
            <person name="McManus D.P."/>
            <person name="Chen Z."/>
            <person name="Zhou Y."/>
            <person name="Wang S."/>
        </authorList>
    </citation>
    <scope>NUCLEOTIDE SEQUENCE [LARGE SCALE GENOMIC DNA]</scope>
</reference>
<dbReference type="AlphaFoldDB" id="W6U0S1"/>
<feature type="compositionally biased region" description="Low complexity" evidence="1">
    <location>
        <begin position="28"/>
        <end position="37"/>
    </location>
</feature>